<evidence type="ECO:0000313" key="1">
    <source>
        <dbReference type="EMBL" id="MEN7550609.1"/>
    </source>
</evidence>
<proteinExistence type="predicted"/>
<gene>
    <name evidence="1" type="ORF">AAG747_22005</name>
</gene>
<dbReference type="AlphaFoldDB" id="A0AAW9SE36"/>
<dbReference type="EMBL" id="JBDKWZ010000015">
    <property type="protein sequence ID" value="MEN7550609.1"/>
    <property type="molecule type" value="Genomic_DNA"/>
</dbReference>
<keyword evidence="2" id="KW-1185">Reference proteome</keyword>
<reference evidence="1 2" key="1">
    <citation type="submission" date="2024-04" db="EMBL/GenBank/DDBJ databases">
        <title>Novel genus in family Flammeovirgaceae.</title>
        <authorList>
            <person name="Nguyen T.H."/>
            <person name="Vuong T.Q."/>
            <person name="Le H."/>
            <person name="Kim S.-G."/>
        </authorList>
    </citation>
    <scope>NUCLEOTIDE SEQUENCE [LARGE SCALE GENOMIC DNA]</scope>
    <source>
        <strain evidence="1 2">JCM 23209</strain>
    </source>
</reference>
<accession>A0AAW9SE36</accession>
<protein>
    <submittedName>
        <fullName evidence="1">Uncharacterized protein</fullName>
    </submittedName>
</protein>
<comment type="caution">
    <text evidence="1">The sequence shown here is derived from an EMBL/GenBank/DDBJ whole genome shotgun (WGS) entry which is preliminary data.</text>
</comment>
<organism evidence="1 2">
    <name type="scientific">Rapidithrix thailandica</name>
    <dbReference type="NCBI Taxonomy" id="413964"/>
    <lineage>
        <taxon>Bacteria</taxon>
        <taxon>Pseudomonadati</taxon>
        <taxon>Bacteroidota</taxon>
        <taxon>Cytophagia</taxon>
        <taxon>Cytophagales</taxon>
        <taxon>Flammeovirgaceae</taxon>
        <taxon>Rapidithrix</taxon>
    </lineage>
</organism>
<sequence>MIFPEVQQHEYIPLNPLNPSTLQINTSLFRYSKGGTPVIHRRRLSYQYNPLHLRFSGHFPIAFIRFDFYTSLDVFCHRIGCR</sequence>
<dbReference type="RefSeq" id="WP_346823391.1">
    <property type="nucleotide sequence ID" value="NZ_JBDKWZ010000015.1"/>
</dbReference>
<dbReference type="Proteomes" id="UP001403385">
    <property type="component" value="Unassembled WGS sequence"/>
</dbReference>
<name>A0AAW9SE36_9BACT</name>
<evidence type="ECO:0000313" key="2">
    <source>
        <dbReference type="Proteomes" id="UP001403385"/>
    </source>
</evidence>